<evidence type="ECO:0000313" key="5">
    <source>
        <dbReference type="Proteomes" id="UP000297447"/>
    </source>
</evidence>
<evidence type="ECO:0000256" key="2">
    <source>
        <dbReference type="PROSITE-ProRule" id="PRU00252"/>
    </source>
</evidence>
<sequence>MIDSITLTGIVATDPRHIVTTDGLAITTFRLASGQRRFDRATNSWVDAGTNWYTVSTFRLLARNVARSVQKGQHVMLTGRLRLRDWKSGDRSGMTIEVAAESLGHDLNWCMTTAIRTGMTAQTPPNSGTALNPGRVVDSDSGSESDEAVDRAPEPAVPAPFGASALAPVDF</sequence>
<accession>A0A4R9ABY8</accession>
<dbReference type="InterPro" id="IPR000424">
    <property type="entry name" value="Primosome_PriB/ssb"/>
</dbReference>
<dbReference type="Pfam" id="PF00436">
    <property type="entry name" value="SSB"/>
    <property type="match status" value="1"/>
</dbReference>
<keyword evidence="5" id="KW-1185">Reference proteome</keyword>
<dbReference type="OrthoDB" id="4427276at2"/>
<dbReference type="CDD" id="cd04496">
    <property type="entry name" value="SSB_OBF"/>
    <property type="match status" value="1"/>
</dbReference>
<dbReference type="AlphaFoldDB" id="A0A4R9ABY8"/>
<evidence type="ECO:0000256" key="1">
    <source>
        <dbReference type="ARBA" id="ARBA00023125"/>
    </source>
</evidence>
<evidence type="ECO:0000313" key="4">
    <source>
        <dbReference type="EMBL" id="TFD55191.1"/>
    </source>
</evidence>
<name>A0A4R9ABY8_9MICO</name>
<protein>
    <submittedName>
        <fullName evidence="4">Single-stranded DNA-binding protein</fullName>
    </submittedName>
</protein>
<dbReference type="GO" id="GO:0003697">
    <property type="term" value="F:single-stranded DNA binding"/>
    <property type="evidence" value="ECO:0007669"/>
    <property type="project" value="InterPro"/>
</dbReference>
<comment type="caution">
    <text evidence="4">The sequence shown here is derived from an EMBL/GenBank/DDBJ whole genome shotgun (WGS) entry which is preliminary data.</text>
</comment>
<feature type="region of interest" description="Disordered" evidence="3">
    <location>
        <begin position="119"/>
        <end position="171"/>
    </location>
</feature>
<dbReference type="SUPFAM" id="SSF50249">
    <property type="entry name" value="Nucleic acid-binding proteins"/>
    <property type="match status" value="1"/>
</dbReference>
<organism evidence="4 5">
    <name type="scientific">Cryobacterium frigoriphilum</name>
    <dbReference type="NCBI Taxonomy" id="1259150"/>
    <lineage>
        <taxon>Bacteria</taxon>
        <taxon>Bacillati</taxon>
        <taxon>Actinomycetota</taxon>
        <taxon>Actinomycetes</taxon>
        <taxon>Micrococcales</taxon>
        <taxon>Microbacteriaceae</taxon>
        <taxon>Cryobacterium</taxon>
    </lineage>
</organism>
<reference evidence="4 5" key="1">
    <citation type="submission" date="2019-03" db="EMBL/GenBank/DDBJ databases">
        <title>Genomics of glacier-inhabiting Cryobacterium strains.</title>
        <authorList>
            <person name="Liu Q."/>
            <person name="Xin Y.-H."/>
        </authorList>
    </citation>
    <scope>NUCLEOTIDE SEQUENCE [LARGE SCALE GENOMIC DNA]</scope>
    <source>
        <strain evidence="4 5">Hh14</strain>
    </source>
</reference>
<evidence type="ECO:0000256" key="3">
    <source>
        <dbReference type="SAM" id="MobiDB-lite"/>
    </source>
</evidence>
<proteinExistence type="predicted"/>
<dbReference type="InterPro" id="IPR012340">
    <property type="entry name" value="NA-bd_OB-fold"/>
</dbReference>
<dbReference type="Proteomes" id="UP000297447">
    <property type="component" value="Unassembled WGS sequence"/>
</dbReference>
<dbReference type="Gene3D" id="2.40.50.140">
    <property type="entry name" value="Nucleic acid-binding proteins"/>
    <property type="match status" value="1"/>
</dbReference>
<dbReference type="PROSITE" id="PS50935">
    <property type="entry name" value="SSB"/>
    <property type="match status" value="1"/>
</dbReference>
<keyword evidence="1 2" id="KW-0238">DNA-binding</keyword>
<dbReference type="EMBL" id="SOHE01000013">
    <property type="protein sequence ID" value="TFD55191.1"/>
    <property type="molecule type" value="Genomic_DNA"/>
</dbReference>
<dbReference type="RefSeq" id="WP_134517876.1">
    <property type="nucleotide sequence ID" value="NZ_SOHE01000013.1"/>
</dbReference>
<gene>
    <name evidence="4" type="ORF">E3T55_01875</name>
</gene>
<feature type="compositionally biased region" description="Polar residues" evidence="3">
    <location>
        <begin position="119"/>
        <end position="130"/>
    </location>
</feature>